<proteinExistence type="predicted"/>
<evidence type="ECO:0000313" key="1">
    <source>
        <dbReference type="EMBL" id="QCN86073.1"/>
    </source>
</evidence>
<keyword evidence="2" id="KW-1185">Reference proteome</keyword>
<dbReference type="EMBL" id="CP029078">
    <property type="protein sequence ID" value="QCN86073.1"/>
    <property type="molecule type" value="Genomic_DNA"/>
</dbReference>
<protein>
    <submittedName>
        <fullName evidence="1">Uncharacterized protein</fullName>
    </submittedName>
</protein>
<dbReference type="Proteomes" id="UP000501753">
    <property type="component" value="Chromosome"/>
</dbReference>
<organism evidence="1 2">
    <name type="scientific">Streptomyces griseoviridis</name>
    <dbReference type="NCBI Taxonomy" id="45398"/>
    <lineage>
        <taxon>Bacteria</taxon>
        <taxon>Bacillati</taxon>
        <taxon>Actinomycetota</taxon>
        <taxon>Actinomycetes</taxon>
        <taxon>Kitasatosporales</taxon>
        <taxon>Streptomycetaceae</taxon>
        <taxon>Streptomyces</taxon>
    </lineage>
</organism>
<evidence type="ECO:0000313" key="2">
    <source>
        <dbReference type="Proteomes" id="UP000501753"/>
    </source>
</evidence>
<gene>
    <name evidence="1" type="ORF">DDJ31_14690</name>
</gene>
<sequence>MTANGAGAVRPTQSLQLVASRVTVADVNMVLGDKLRFAAEVGAQGFWSVELASRAQHSAGGLPALAFYEALGAPPPEATEALSRDGPVPVMFPRSGNRSRADLFYQISP</sequence>
<name>A0ABX5TTX6_STRGD</name>
<reference evidence="1 2" key="1">
    <citation type="submission" date="2018-04" db="EMBL/GenBank/DDBJ databases">
        <title>Complete genome sequences of Streptomyces griseoviridis K61 and characterization of antagonistic properties of biological control agents.</title>
        <authorList>
            <person name="Mariita R.M."/>
            <person name="Sello J.K."/>
        </authorList>
    </citation>
    <scope>NUCLEOTIDE SEQUENCE [LARGE SCALE GENOMIC DNA]</scope>
    <source>
        <strain evidence="1 2">K61</strain>
    </source>
</reference>
<accession>A0ABX5TTX6</accession>